<comment type="catalytic activity">
    <reaction evidence="20">
        <text>[GlcNAc-(1-&gt;4)-Mur2Ac(oyl-L-Ala-gamma-D-Glu-L-Lys-D-Ala-D-Ala)](n)-di-trans,octa-cis-undecaprenyl diphosphate + beta-D-GlcNAc-(1-&gt;4)-Mur2Ac(oyl-L-Ala-gamma-D-Glu-L-Lys-D-Ala-D-Ala)-di-trans,octa-cis-undecaprenyl diphosphate = [GlcNAc-(1-&gt;4)-Mur2Ac(oyl-L-Ala-gamma-D-Glu-L-Lys-D-Ala-D-Ala)](n+1)-di-trans,octa-cis-undecaprenyl diphosphate + di-trans,octa-cis-undecaprenyl diphosphate + H(+)</text>
        <dbReference type="Rhea" id="RHEA:23708"/>
        <dbReference type="Rhea" id="RHEA-COMP:9602"/>
        <dbReference type="Rhea" id="RHEA-COMP:9603"/>
        <dbReference type="ChEBI" id="CHEBI:15378"/>
        <dbReference type="ChEBI" id="CHEBI:58405"/>
        <dbReference type="ChEBI" id="CHEBI:60033"/>
        <dbReference type="ChEBI" id="CHEBI:78435"/>
        <dbReference type="EC" id="2.4.99.28"/>
    </reaction>
</comment>
<gene>
    <name evidence="22" type="ORF">UY81_C0007G0003</name>
</gene>
<feature type="transmembrane region" description="Helical" evidence="21">
    <location>
        <begin position="143"/>
        <end position="161"/>
    </location>
</feature>
<feature type="transmembrane region" description="Helical" evidence="21">
    <location>
        <begin position="76"/>
        <end position="99"/>
    </location>
</feature>
<evidence type="ECO:0000256" key="4">
    <source>
        <dbReference type="ARBA" id="ARBA00022618"/>
    </source>
</evidence>
<dbReference type="GO" id="GO:0032153">
    <property type="term" value="C:cell division site"/>
    <property type="evidence" value="ECO:0007669"/>
    <property type="project" value="TreeGrafter"/>
</dbReference>
<evidence type="ECO:0000256" key="9">
    <source>
        <dbReference type="ARBA" id="ARBA00022984"/>
    </source>
</evidence>
<keyword evidence="4" id="KW-0132">Cell division</keyword>
<evidence type="ECO:0000313" key="23">
    <source>
        <dbReference type="Proteomes" id="UP000034290"/>
    </source>
</evidence>
<dbReference type="InterPro" id="IPR001182">
    <property type="entry name" value="FtsW/RodA"/>
</dbReference>
<feature type="transmembrane region" description="Helical" evidence="21">
    <location>
        <begin position="12"/>
        <end position="32"/>
    </location>
</feature>
<evidence type="ECO:0000256" key="12">
    <source>
        <dbReference type="ARBA" id="ARBA00023306"/>
    </source>
</evidence>
<evidence type="ECO:0000256" key="7">
    <source>
        <dbReference type="ARBA" id="ARBA00022692"/>
    </source>
</evidence>
<feature type="transmembrane region" description="Helical" evidence="21">
    <location>
        <begin position="342"/>
        <end position="363"/>
    </location>
</feature>
<reference evidence="22 23" key="1">
    <citation type="journal article" date="2015" name="Nature">
        <title>rRNA introns, odd ribosomes, and small enigmatic genomes across a large radiation of phyla.</title>
        <authorList>
            <person name="Brown C.T."/>
            <person name="Hug L.A."/>
            <person name="Thomas B.C."/>
            <person name="Sharon I."/>
            <person name="Castelle C.J."/>
            <person name="Singh A."/>
            <person name="Wilkins M.J."/>
            <person name="Williams K.H."/>
            <person name="Banfield J.F."/>
        </authorList>
    </citation>
    <scope>NUCLEOTIDE SEQUENCE [LARGE SCALE GENOMIC DNA]</scope>
</reference>
<evidence type="ECO:0000256" key="2">
    <source>
        <dbReference type="ARBA" id="ARBA00004752"/>
    </source>
</evidence>
<dbReference type="GO" id="GO:0005886">
    <property type="term" value="C:plasma membrane"/>
    <property type="evidence" value="ECO:0007669"/>
    <property type="project" value="UniProtKB-SubCell"/>
</dbReference>
<keyword evidence="8" id="KW-0133">Cell shape</keyword>
<evidence type="ECO:0000256" key="5">
    <source>
        <dbReference type="ARBA" id="ARBA00022676"/>
    </source>
</evidence>
<evidence type="ECO:0000256" key="14">
    <source>
        <dbReference type="ARBA" id="ARBA00032370"/>
    </source>
</evidence>
<sequence>MSNEGIPPDYTLLAIVGALVLFGLIMLASASAPTGYEQFGDSYYFLKHQIIFGLIPGLAGLLVFSRIPYTFWRSHAFLLLILSIALLILVFIPGLSAGIGTAHSWISFGSWFSLQPSEIVKLTFLFYLAAWLEKRGEEGMRDVHGGFLAFVAVLGVIMVLLALQPDIGTMAIIAATAVVVYFVGGAPLAHVGGLIAMGIGGLALLVGFAPYRAARLTTFLNPEIDPQGIGYHVNQALLAIGTGGLFGLGYGHSRQKFQYLPEVAGDSIFAVIAEEMGFVVAVIFLLLFIGLLWRMIALAHAAPDKFGRYVVVGIAAWLSLQGLVNIGSMVALLPITGVPLPFVSYGGTSLAVSLAALGVVLNISRYRK</sequence>
<evidence type="ECO:0000256" key="13">
    <source>
        <dbReference type="ARBA" id="ARBA00023316"/>
    </source>
</evidence>
<evidence type="ECO:0000256" key="3">
    <source>
        <dbReference type="ARBA" id="ARBA00022475"/>
    </source>
</evidence>
<evidence type="ECO:0000256" key="15">
    <source>
        <dbReference type="ARBA" id="ARBA00033270"/>
    </source>
</evidence>
<keyword evidence="13" id="KW-0961">Cell wall biogenesis/degradation</keyword>
<evidence type="ECO:0000256" key="18">
    <source>
        <dbReference type="ARBA" id="ARBA00041418"/>
    </source>
</evidence>
<dbReference type="GO" id="GO:0008360">
    <property type="term" value="P:regulation of cell shape"/>
    <property type="evidence" value="ECO:0007669"/>
    <property type="project" value="UniProtKB-KW"/>
</dbReference>
<comment type="caution">
    <text evidence="22">The sequence shown here is derived from an EMBL/GenBank/DDBJ whole genome shotgun (WGS) entry which is preliminary data.</text>
</comment>
<feature type="transmembrane region" description="Helical" evidence="21">
    <location>
        <begin position="191"/>
        <end position="211"/>
    </location>
</feature>
<dbReference type="GO" id="GO:0015648">
    <property type="term" value="F:lipid-linked peptidoglycan transporter activity"/>
    <property type="evidence" value="ECO:0007669"/>
    <property type="project" value="TreeGrafter"/>
</dbReference>
<evidence type="ECO:0000313" key="22">
    <source>
        <dbReference type="EMBL" id="KKW36982.1"/>
    </source>
</evidence>
<keyword evidence="5" id="KW-0328">Glycosyltransferase</keyword>
<evidence type="ECO:0000256" key="6">
    <source>
        <dbReference type="ARBA" id="ARBA00022679"/>
    </source>
</evidence>
<dbReference type="PANTHER" id="PTHR30474:SF2">
    <property type="entry name" value="PEPTIDOGLYCAN GLYCOSYLTRANSFERASE FTSW-RELATED"/>
    <property type="match status" value="1"/>
</dbReference>
<dbReference type="Pfam" id="PF01098">
    <property type="entry name" value="FTSW_RODA_SPOVE"/>
    <property type="match status" value="1"/>
</dbReference>
<feature type="transmembrane region" description="Helical" evidence="21">
    <location>
        <begin position="44"/>
        <end position="64"/>
    </location>
</feature>
<dbReference type="Proteomes" id="UP000034290">
    <property type="component" value="Unassembled WGS sequence"/>
</dbReference>
<comment type="subcellular location">
    <subcellularLocation>
        <location evidence="1">Cell membrane</location>
        <topology evidence="1">Multi-pass membrane protein</topology>
    </subcellularLocation>
</comment>
<comment type="pathway">
    <text evidence="2">Cell wall biogenesis; peptidoglycan biosynthesis.</text>
</comment>
<evidence type="ECO:0000256" key="8">
    <source>
        <dbReference type="ARBA" id="ARBA00022960"/>
    </source>
</evidence>
<accession>A0A0G2A7S9</accession>
<feature type="transmembrane region" description="Helical" evidence="21">
    <location>
        <begin position="309"/>
        <end position="336"/>
    </location>
</feature>
<dbReference type="GO" id="GO:0051301">
    <property type="term" value="P:cell division"/>
    <property type="evidence" value="ECO:0007669"/>
    <property type="project" value="UniProtKB-KW"/>
</dbReference>
<comment type="similarity">
    <text evidence="16">Belongs to the SEDS family. FtsW subfamily.</text>
</comment>
<name>A0A0G2A7S9_9BACT</name>
<keyword evidence="7 21" id="KW-0812">Transmembrane</keyword>
<dbReference type="AlphaFoldDB" id="A0A0G2A7S9"/>
<evidence type="ECO:0000256" key="19">
    <source>
        <dbReference type="ARBA" id="ARBA00044770"/>
    </source>
</evidence>
<organism evidence="22 23">
    <name type="scientific">Candidatus Giovannonibacteria bacterium GW2011_GWA2_53_7</name>
    <dbReference type="NCBI Taxonomy" id="1618650"/>
    <lineage>
        <taxon>Bacteria</taxon>
        <taxon>Candidatus Giovannoniibacteriota</taxon>
    </lineage>
</organism>
<feature type="transmembrane region" description="Helical" evidence="21">
    <location>
        <begin position="276"/>
        <end position="297"/>
    </location>
</feature>
<dbReference type="NCBIfam" id="TIGR02614">
    <property type="entry name" value="ftsW"/>
    <property type="match status" value="1"/>
</dbReference>
<feature type="transmembrane region" description="Helical" evidence="21">
    <location>
        <begin position="111"/>
        <end position="131"/>
    </location>
</feature>
<dbReference type="InterPro" id="IPR013437">
    <property type="entry name" value="FtsW"/>
</dbReference>
<dbReference type="GO" id="GO:0071555">
    <property type="term" value="P:cell wall organization"/>
    <property type="evidence" value="ECO:0007669"/>
    <property type="project" value="UniProtKB-KW"/>
</dbReference>
<evidence type="ECO:0000256" key="11">
    <source>
        <dbReference type="ARBA" id="ARBA00023136"/>
    </source>
</evidence>
<dbReference type="GO" id="GO:0009252">
    <property type="term" value="P:peptidoglycan biosynthetic process"/>
    <property type="evidence" value="ECO:0007669"/>
    <property type="project" value="UniProtKB-KW"/>
</dbReference>
<evidence type="ECO:0000256" key="1">
    <source>
        <dbReference type="ARBA" id="ARBA00004651"/>
    </source>
</evidence>
<evidence type="ECO:0000256" key="20">
    <source>
        <dbReference type="ARBA" id="ARBA00049902"/>
    </source>
</evidence>
<evidence type="ECO:0000256" key="21">
    <source>
        <dbReference type="SAM" id="Phobius"/>
    </source>
</evidence>
<proteinExistence type="inferred from homology"/>
<keyword evidence="10 21" id="KW-1133">Transmembrane helix</keyword>
<keyword evidence="12" id="KW-0131">Cell cycle</keyword>
<evidence type="ECO:0000256" key="10">
    <source>
        <dbReference type="ARBA" id="ARBA00022989"/>
    </source>
</evidence>
<evidence type="ECO:0000256" key="16">
    <source>
        <dbReference type="ARBA" id="ARBA00038053"/>
    </source>
</evidence>
<keyword evidence="6" id="KW-0808">Transferase</keyword>
<protein>
    <recommendedName>
        <fullName evidence="17">Probable peptidoglycan glycosyltransferase FtsW</fullName>
        <ecNumber evidence="19">2.4.99.28</ecNumber>
    </recommendedName>
    <alternativeName>
        <fullName evidence="18">Cell division protein FtsW</fullName>
    </alternativeName>
    <alternativeName>
        <fullName evidence="15">Cell wall polymerase</fullName>
    </alternativeName>
    <alternativeName>
        <fullName evidence="14">Peptidoglycan polymerase</fullName>
    </alternativeName>
</protein>
<dbReference type="EMBL" id="LCRM01000007">
    <property type="protein sequence ID" value="KKW36982.1"/>
    <property type="molecule type" value="Genomic_DNA"/>
</dbReference>
<feature type="transmembrane region" description="Helical" evidence="21">
    <location>
        <begin position="167"/>
        <end position="184"/>
    </location>
</feature>
<evidence type="ECO:0000256" key="17">
    <source>
        <dbReference type="ARBA" id="ARBA00041185"/>
    </source>
</evidence>
<keyword evidence="9" id="KW-0573">Peptidoglycan synthesis</keyword>
<keyword evidence="11 21" id="KW-0472">Membrane</keyword>
<dbReference type="PANTHER" id="PTHR30474">
    <property type="entry name" value="CELL CYCLE PROTEIN"/>
    <property type="match status" value="1"/>
</dbReference>
<dbReference type="EC" id="2.4.99.28" evidence="19"/>
<keyword evidence="3" id="KW-1003">Cell membrane</keyword>
<dbReference type="GO" id="GO:0008955">
    <property type="term" value="F:peptidoglycan glycosyltransferase activity"/>
    <property type="evidence" value="ECO:0007669"/>
    <property type="project" value="UniProtKB-EC"/>
</dbReference>